<dbReference type="RefSeq" id="WP_197995044.1">
    <property type="nucleotide sequence ID" value="NZ_CP036317.1"/>
</dbReference>
<gene>
    <name evidence="5" type="primary">wcaJ</name>
    <name evidence="5" type="ORF">Pan153_20510</name>
</gene>
<accession>A0A518FM31</accession>
<proteinExistence type="inferred from homology"/>
<dbReference type="PANTHER" id="PTHR30576:SF0">
    <property type="entry name" value="UNDECAPRENYL-PHOSPHATE N-ACETYLGALACTOSAMINYL 1-PHOSPHATE TRANSFERASE-RELATED"/>
    <property type="match status" value="1"/>
</dbReference>
<feature type="region of interest" description="Disordered" evidence="2">
    <location>
        <begin position="1"/>
        <end position="32"/>
    </location>
</feature>
<dbReference type="AlphaFoldDB" id="A0A518FM31"/>
<feature type="transmembrane region" description="Helical" evidence="3">
    <location>
        <begin position="51"/>
        <end position="72"/>
    </location>
</feature>
<dbReference type="PANTHER" id="PTHR30576">
    <property type="entry name" value="COLANIC BIOSYNTHESIS UDP-GLUCOSE LIPID CARRIER TRANSFERASE"/>
    <property type="match status" value="1"/>
</dbReference>
<evidence type="ECO:0000256" key="1">
    <source>
        <dbReference type="ARBA" id="ARBA00006464"/>
    </source>
</evidence>
<organism evidence="5 6">
    <name type="scientific">Gimesia panareensis</name>
    <dbReference type="NCBI Taxonomy" id="2527978"/>
    <lineage>
        <taxon>Bacteria</taxon>
        <taxon>Pseudomonadati</taxon>
        <taxon>Planctomycetota</taxon>
        <taxon>Planctomycetia</taxon>
        <taxon>Planctomycetales</taxon>
        <taxon>Planctomycetaceae</taxon>
        <taxon>Gimesia</taxon>
    </lineage>
</organism>
<feature type="compositionally biased region" description="Polar residues" evidence="2">
    <location>
        <begin position="1"/>
        <end position="13"/>
    </location>
</feature>
<keyword evidence="3" id="KW-0472">Membrane</keyword>
<evidence type="ECO:0000259" key="4">
    <source>
        <dbReference type="Pfam" id="PF02397"/>
    </source>
</evidence>
<protein>
    <submittedName>
        <fullName evidence="5">UDP-glucose:undecaprenyl-phosphate glucose-1-phosphate transferase</fullName>
        <ecNumber evidence="5">2.7.8.31</ecNumber>
    </submittedName>
</protein>
<name>A0A518FM31_9PLAN</name>
<dbReference type="EC" id="2.7.8.31" evidence="5"/>
<keyword evidence="5" id="KW-0808">Transferase</keyword>
<evidence type="ECO:0000313" key="5">
    <source>
        <dbReference type="EMBL" id="QDV17403.1"/>
    </source>
</evidence>
<evidence type="ECO:0000313" key="6">
    <source>
        <dbReference type="Proteomes" id="UP000320839"/>
    </source>
</evidence>
<dbReference type="InterPro" id="IPR003362">
    <property type="entry name" value="Bact_transf"/>
</dbReference>
<feature type="domain" description="Bacterial sugar transferase" evidence="4">
    <location>
        <begin position="46"/>
        <end position="223"/>
    </location>
</feature>
<keyword evidence="3" id="KW-0812">Transmembrane</keyword>
<dbReference type="Pfam" id="PF02397">
    <property type="entry name" value="Bac_transf"/>
    <property type="match status" value="1"/>
</dbReference>
<reference evidence="5 6" key="1">
    <citation type="submission" date="2019-02" db="EMBL/GenBank/DDBJ databases">
        <title>Deep-cultivation of Planctomycetes and their phenomic and genomic characterization uncovers novel biology.</title>
        <authorList>
            <person name="Wiegand S."/>
            <person name="Jogler M."/>
            <person name="Boedeker C."/>
            <person name="Pinto D."/>
            <person name="Vollmers J."/>
            <person name="Rivas-Marin E."/>
            <person name="Kohn T."/>
            <person name="Peeters S.H."/>
            <person name="Heuer A."/>
            <person name="Rast P."/>
            <person name="Oberbeckmann S."/>
            <person name="Bunk B."/>
            <person name="Jeske O."/>
            <person name="Meyerdierks A."/>
            <person name="Storesund J.E."/>
            <person name="Kallscheuer N."/>
            <person name="Luecker S."/>
            <person name="Lage O.M."/>
            <person name="Pohl T."/>
            <person name="Merkel B.J."/>
            <person name="Hornburger P."/>
            <person name="Mueller R.-W."/>
            <person name="Bruemmer F."/>
            <person name="Labrenz M."/>
            <person name="Spormann A.M."/>
            <person name="Op den Camp H."/>
            <person name="Overmann J."/>
            <person name="Amann R."/>
            <person name="Jetten M.S.M."/>
            <person name="Mascher T."/>
            <person name="Medema M.H."/>
            <person name="Devos D.P."/>
            <person name="Kaster A.-K."/>
            <person name="Ovreas L."/>
            <person name="Rohde M."/>
            <person name="Galperin M.Y."/>
            <person name="Jogler C."/>
        </authorList>
    </citation>
    <scope>NUCLEOTIDE SEQUENCE [LARGE SCALE GENOMIC DNA]</scope>
    <source>
        <strain evidence="5 6">Pan153</strain>
    </source>
</reference>
<keyword evidence="3" id="KW-1133">Transmembrane helix</keyword>
<comment type="similarity">
    <text evidence="1">Belongs to the bacterial sugar transferase family.</text>
</comment>
<sequence>MDEQRLSQSTSHSATRRSGGPHFDPRTMPQESAVVSQPVRTGYFCKRPCDLLLSGLALVALSPVFLAISLLIKLTSPGPVFFRQQRLGLNEQPFTILKFRSMRAGSDKTGAQFTSANDNRITGIGKLIRKTSLDELPQLINIFRGEMSLIGPRPYIGFELEQATPEERRKRASVRPGVSGLAQVSGRSQLTQQAVIDFDLQYVAECSFKFDVQILIQTIRKVIRCEGTN</sequence>
<dbReference type="GO" id="GO:0089702">
    <property type="term" value="F:undecaprenyl-phosphate glucose phosphotransferase activity"/>
    <property type="evidence" value="ECO:0007669"/>
    <property type="project" value="UniProtKB-EC"/>
</dbReference>
<evidence type="ECO:0000256" key="3">
    <source>
        <dbReference type="SAM" id="Phobius"/>
    </source>
</evidence>
<evidence type="ECO:0000256" key="2">
    <source>
        <dbReference type="SAM" id="MobiDB-lite"/>
    </source>
</evidence>
<dbReference type="Proteomes" id="UP000320839">
    <property type="component" value="Chromosome"/>
</dbReference>
<dbReference type="EMBL" id="CP036317">
    <property type="protein sequence ID" value="QDV17403.1"/>
    <property type="molecule type" value="Genomic_DNA"/>
</dbReference>